<protein>
    <submittedName>
        <fullName evidence="1">Uncharacterized protein</fullName>
    </submittedName>
</protein>
<keyword evidence="2" id="KW-1185">Reference proteome</keyword>
<evidence type="ECO:0000313" key="2">
    <source>
        <dbReference type="Proteomes" id="UP000327493"/>
    </source>
</evidence>
<organism evidence="1 2">
    <name type="scientific">Etheostoma spectabile</name>
    <name type="common">orangethroat darter</name>
    <dbReference type="NCBI Taxonomy" id="54343"/>
    <lineage>
        <taxon>Eukaryota</taxon>
        <taxon>Metazoa</taxon>
        <taxon>Chordata</taxon>
        <taxon>Craniata</taxon>
        <taxon>Vertebrata</taxon>
        <taxon>Euteleostomi</taxon>
        <taxon>Actinopterygii</taxon>
        <taxon>Neopterygii</taxon>
        <taxon>Teleostei</taxon>
        <taxon>Neoteleostei</taxon>
        <taxon>Acanthomorphata</taxon>
        <taxon>Eupercaria</taxon>
        <taxon>Perciformes</taxon>
        <taxon>Percoidei</taxon>
        <taxon>Percidae</taxon>
        <taxon>Etheostomatinae</taxon>
        <taxon>Etheostoma</taxon>
    </lineage>
</organism>
<dbReference type="EMBL" id="VOFY01000010">
    <property type="protein sequence ID" value="KAA8588982.1"/>
    <property type="molecule type" value="Genomic_DNA"/>
</dbReference>
<name>A0A5J5D2N4_9PERO</name>
<sequence length="198" mass="21408">MAPSWISGGVHWELPAAKPRVGTITILSTSALQNGKEPDPVEATRQLGKHTDPPPLQLSALCAHISKLLGPSHRFDDPGESQAEKLASFSVCARQCSLAWPGRRSGGARARIPNMCENTATRLALCRCTHLVRVYVDIGQHSPVGIVLGLKHTGRVSSSSSRFAVGRDVEAAKRTRLGWEKSGNLRMPLSFCSSVHRQ</sequence>
<comment type="caution">
    <text evidence="1">The sequence shown here is derived from an EMBL/GenBank/DDBJ whole genome shotgun (WGS) entry which is preliminary data.</text>
</comment>
<evidence type="ECO:0000313" key="1">
    <source>
        <dbReference type="EMBL" id="KAA8588982.1"/>
    </source>
</evidence>
<dbReference type="AlphaFoldDB" id="A0A5J5D2N4"/>
<gene>
    <name evidence="1" type="ORF">FQN60_010327</name>
</gene>
<accession>A0A5J5D2N4</accession>
<dbReference type="Proteomes" id="UP000327493">
    <property type="component" value="Chromosome 10"/>
</dbReference>
<proteinExistence type="predicted"/>
<reference evidence="1 2" key="1">
    <citation type="submission" date="2019-08" db="EMBL/GenBank/DDBJ databases">
        <title>A chromosome-level genome assembly, high-density linkage maps, and genome scans reveal the genomic architecture of hybrid incompatibilities underlying speciation via character displacement in darters (Percidae: Etheostominae).</title>
        <authorList>
            <person name="Moran R.L."/>
            <person name="Catchen J.M."/>
            <person name="Fuller R.C."/>
        </authorList>
    </citation>
    <scope>NUCLEOTIDE SEQUENCE [LARGE SCALE GENOMIC DNA]</scope>
    <source>
        <strain evidence="1">EspeVRDwgs_2016</strain>
        <tissue evidence="1">Muscle</tissue>
    </source>
</reference>